<keyword evidence="8" id="KW-0460">Magnesium</keyword>
<dbReference type="PANTHER" id="PTHR45627">
    <property type="entry name" value="ADENYLATE CYCLASE TYPE 1"/>
    <property type="match status" value="1"/>
</dbReference>
<dbReference type="PROSITE" id="PS50125">
    <property type="entry name" value="GUANYLATE_CYCLASE_2"/>
    <property type="match status" value="1"/>
</dbReference>
<dbReference type="InterPro" id="IPR001054">
    <property type="entry name" value="A/G_cyclase"/>
</dbReference>
<dbReference type="Pfam" id="PF00211">
    <property type="entry name" value="Guanylate_cyc"/>
    <property type="match status" value="1"/>
</dbReference>
<feature type="transmembrane region" description="Helical" evidence="13">
    <location>
        <begin position="241"/>
        <end position="259"/>
    </location>
</feature>
<feature type="transmembrane region" description="Helical" evidence="13">
    <location>
        <begin position="178"/>
        <end position="200"/>
    </location>
</feature>
<dbReference type="CDD" id="cd07302">
    <property type="entry name" value="CHD"/>
    <property type="match status" value="1"/>
</dbReference>
<evidence type="ECO:0000256" key="11">
    <source>
        <dbReference type="ARBA" id="ARBA00023239"/>
    </source>
</evidence>
<reference evidence="15 16" key="1">
    <citation type="journal article" date="2023" name="Insect Mol. Biol.">
        <title>Genome sequencing provides insights into the evolution of gene families encoding plant cell wall-degrading enzymes in longhorned beetles.</title>
        <authorList>
            <person name="Shin N.R."/>
            <person name="Okamura Y."/>
            <person name="Kirsch R."/>
            <person name="Pauchet Y."/>
        </authorList>
    </citation>
    <scope>NUCLEOTIDE SEQUENCE [LARGE SCALE GENOMIC DNA]</scope>
    <source>
        <strain evidence="15">EAD_L_NR</strain>
    </source>
</reference>
<dbReference type="Pfam" id="PF16214">
    <property type="entry name" value="AC_N"/>
    <property type="match status" value="1"/>
</dbReference>
<dbReference type="GO" id="GO:0005524">
    <property type="term" value="F:ATP binding"/>
    <property type="evidence" value="ECO:0007669"/>
    <property type="project" value="UniProtKB-KW"/>
</dbReference>
<gene>
    <name evidence="15" type="ORF">NQ315_015675</name>
</gene>
<keyword evidence="5" id="KW-0479">Metal-binding</keyword>
<evidence type="ECO:0000313" key="15">
    <source>
        <dbReference type="EMBL" id="KAJ8920882.1"/>
    </source>
</evidence>
<dbReference type="PANTHER" id="PTHR45627:SF1">
    <property type="entry name" value="ADENYLATE CYCLASE TYPE 8"/>
    <property type="match status" value="1"/>
</dbReference>
<accession>A0AAV8W2I4</accession>
<dbReference type="Gene3D" id="3.30.70.1230">
    <property type="entry name" value="Nucleotide cyclase"/>
    <property type="match status" value="1"/>
</dbReference>
<feature type="transmembrane region" description="Helical" evidence="13">
    <location>
        <begin position="330"/>
        <end position="347"/>
    </location>
</feature>
<comment type="subcellular location">
    <subcellularLocation>
        <location evidence="2">Membrane</location>
        <topology evidence="2">Multi-pass membrane protein</topology>
    </subcellularLocation>
</comment>
<evidence type="ECO:0000256" key="10">
    <source>
        <dbReference type="ARBA" id="ARBA00023136"/>
    </source>
</evidence>
<dbReference type="SUPFAM" id="SSF55073">
    <property type="entry name" value="Nucleotide cyclase"/>
    <property type="match status" value="1"/>
</dbReference>
<feature type="transmembrane region" description="Helical" evidence="13">
    <location>
        <begin position="215"/>
        <end position="234"/>
    </location>
</feature>
<keyword evidence="11" id="KW-0456">Lyase</keyword>
<dbReference type="GO" id="GO:0035556">
    <property type="term" value="P:intracellular signal transduction"/>
    <property type="evidence" value="ECO:0007669"/>
    <property type="project" value="InterPro"/>
</dbReference>
<evidence type="ECO:0000256" key="8">
    <source>
        <dbReference type="ARBA" id="ARBA00022842"/>
    </source>
</evidence>
<evidence type="ECO:0000256" key="9">
    <source>
        <dbReference type="ARBA" id="ARBA00022989"/>
    </source>
</evidence>
<protein>
    <recommendedName>
        <fullName evidence="3">adenylate cyclase</fullName>
        <ecNumber evidence="3">4.6.1.1</ecNumber>
    </recommendedName>
</protein>
<evidence type="ECO:0000256" key="1">
    <source>
        <dbReference type="ARBA" id="ARBA00001593"/>
    </source>
</evidence>
<keyword evidence="7" id="KW-0067">ATP-binding</keyword>
<feature type="domain" description="Guanylate cyclase" evidence="14">
    <location>
        <begin position="425"/>
        <end position="514"/>
    </location>
</feature>
<name>A0AAV8W2I4_9CUCU</name>
<evidence type="ECO:0000256" key="3">
    <source>
        <dbReference type="ARBA" id="ARBA00012201"/>
    </source>
</evidence>
<proteinExistence type="predicted"/>
<keyword evidence="10 13" id="KW-0472">Membrane</keyword>
<evidence type="ECO:0000313" key="16">
    <source>
        <dbReference type="Proteomes" id="UP001159042"/>
    </source>
</evidence>
<evidence type="ECO:0000256" key="2">
    <source>
        <dbReference type="ARBA" id="ARBA00004141"/>
    </source>
</evidence>
<dbReference type="AlphaFoldDB" id="A0AAV8W2I4"/>
<feature type="compositionally biased region" description="Polar residues" evidence="12">
    <location>
        <begin position="82"/>
        <end position="92"/>
    </location>
</feature>
<dbReference type="Proteomes" id="UP001159042">
    <property type="component" value="Unassembled WGS sequence"/>
</dbReference>
<evidence type="ECO:0000256" key="13">
    <source>
        <dbReference type="SAM" id="Phobius"/>
    </source>
</evidence>
<evidence type="ECO:0000256" key="7">
    <source>
        <dbReference type="ARBA" id="ARBA00022840"/>
    </source>
</evidence>
<dbReference type="SMART" id="SM00044">
    <property type="entry name" value="CYCc"/>
    <property type="match status" value="1"/>
</dbReference>
<sequence>MLFDREIATIVRDEVLTEKTFNTKELWTNAVRKVCNSRKRKAHFSSIAFSVIESNKQIKSDVSFTPPASPRRTNLKHDNTDKSLSNHLSIPMSDTDSLKNGKLEDHADSFAQSLSMDKGMFGFDEDTYSAVHKADFATVFKRGLMYKGIYWPCLTNSFHCKHLELAYLRYSHRQRQKALIIVNIVDLLLKVALIIVWALHTTQINIDLRSNADTIIWSVCCMSINIAVCVLGWWRCFANNYLHWAAVCTWLLLTLQSFVGRGVGFEIKEDLVWYVLFTIFVPYAMLPLPLRWCMIAGSLSSVGHIIVISIELYNGTHEYADSDNCKIRRIAGNILLYICVNFAGMYTKYLTDRSQRIAFLETHRSMETRYKTQSENDKQEKLLLSVLPDFVAKEMIKDIEREERGGAFQPNQFHKIYIHRYENVSILFADIKGFTVLATKCTAQELVKILNELFARFDKLAAENHCLRIKLLGDCYYCVSGLPVARSDHAHCCVEMGLHMIKAIKDTRYKTQVRNLK</sequence>
<dbReference type="InterPro" id="IPR032628">
    <property type="entry name" value="AC_N"/>
</dbReference>
<dbReference type="GO" id="GO:0007189">
    <property type="term" value="P:adenylate cyclase-activating G protein-coupled receptor signaling pathway"/>
    <property type="evidence" value="ECO:0007669"/>
    <property type="project" value="TreeGrafter"/>
</dbReference>
<evidence type="ECO:0000256" key="6">
    <source>
        <dbReference type="ARBA" id="ARBA00022741"/>
    </source>
</evidence>
<dbReference type="EC" id="4.6.1.1" evidence="3"/>
<dbReference type="EMBL" id="JANEYG010000012">
    <property type="protein sequence ID" value="KAJ8920882.1"/>
    <property type="molecule type" value="Genomic_DNA"/>
</dbReference>
<evidence type="ECO:0000256" key="5">
    <source>
        <dbReference type="ARBA" id="ARBA00022723"/>
    </source>
</evidence>
<dbReference type="GO" id="GO:0046872">
    <property type="term" value="F:metal ion binding"/>
    <property type="evidence" value="ECO:0007669"/>
    <property type="project" value="UniProtKB-KW"/>
</dbReference>
<comment type="catalytic activity">
    <reaction evidence="1">
        <text>ATP = 3',5'-cyclic AMP + diphosphate</text>
        <dbReference type="Rhea" id="RHEA:15389"/>
        <dbReference type="ChEBI" id="CHEBI:30616"/>
        <dbReference type="ChEBI" id="CHEBI:33019"/>
        <dbReference type="ChEBI" id="CHEBI:58165"/>
        <dbReference type="EC" id="4.6.1.1"/>
    </reaction>
</comment>
<dbReference type="GO" id="GO:0005886">
    <property type="term" value="C:plasma membrane"/>
    <property type="evidence" value="ECO:0007669"/>
    <property type="project" value="TreeGrafter"/>
</dbReference>
<keyword evidence="6" id="KW-0547">Nucleotide-binding</keyword>
<dbReference type="GO" id="GO:0006171">
    <property type="term" value="P:cAMP biosynthetic process"/>
    <property type="evidence" value="ECO:0007669"/>
    <property type="project" value="TreeGrafter"/>
</dbReference>
<dbReference type="GO" id="GO:0004016">
    <property type="term" value="F:adenylate cyclase activity"/>
    <property type="evidence" value="ECO:0007669"/>
    <property type="project" value="UniProtKB-EC"/>
</dbReference>
<evidence type="ECO:0000256" key="12">
    <source>
        <dbReference type="SAM" id="MobiDB-lite"/>
    </source>
</evidence>
<keyword evidence="9 13" id="KW-1133">Transmembrane helix</keyword>
<keyword evidence="16" id="KW-1185">Reference proteome</keyword>
<organism evidence="15 16">
    <name type="scientific">Exocentrus adspersus</name>
    <dbReference type="NCBI Taxonomy" id="1586481"/>
    <lineage>
        <taxon>Eukaryota</taxon>
        <taxon>Metazoa</taxon>
        <taxon>Ecdysozoa</taxon>
        <taxon>Arthropoda</taxon>
        <taxon>Hexapoda</taxon>
        <taxon>Insecta</taxon>
        <taxon>Pterygota</taxon>
        <taxon>Neoptera</taxon>
        <taxon>Endopterygota</taxon>
        <taxon>Coleoptera</taxon>
        <taxon>Polyphaga</taxon>
        <taxon>Cucujiformia</taxon>
        <taxon>Chrysomeloidea</taxon>
        <taxon>Cerambycidae</taxon>
        <taxon>Lamiinae</taxon>
        <taxon>Acanthocinini</taxon>
        <taxon>Exocentrus</taxon>
    </lineage>
</organism>
<dbReference type="InterPro" id="IPR029787">
    <property type="entry name" value="Nucleotide_cyclase"/>
</dbReference>
<evidence type="ECO:0000256" key="4">
    <source>
        <dbReference type="ARBA" id="ARBA00022692"/>
    </source>
</evidence>
<feature type="region of interest" description="Disordered" evidence="12">
    <location>
        <begin position="62"/>
        <end position="92"/>
    </location>
</feature>
<comment type="caution">
    <text evidence="15">The sequence shown here is derived from an EMBL/GenBank/DDBJ whole genome shotgun (WGS) entry which is preliminary data.</text>
</comment>
<evidence type="ECO:0000259" key="14">
    <source>
        <dbReference type="PROSITE" id="PS50125"/>
    </source>
</evidence>
<keyword evidence="4 13" id="KW-0812">Transmembrane</keyword>
<feature type="transmembrane region" description="Helical" evidence="13">
    <location>
        <begin position="271"/>
        <end position="286"/>
    </location>
</feature>